<evidence type="ECO:0000256" key="2">
    <source>
        <dbReference type="SAM" id="Phobius"/>
    </source>
</evidence>
<reference evidence="3 4" key="1">
    <citation type="submission" date="2021-06" db="EMBL/GenBank/DDBJ databases">
        <title>Caerostris extrusa draft genome.</title>
        <authorList>
            <person name="Kono N."/>
            <person name="Arakawa K."/>
        </authorList>
    </citation>
    <scope>NUCLEOTIDE SEQUENCE [LARGE SCALE GENOMIC DNA]</scope>
</reference>
<comment type="caution">
    <text evidence="3">The sequence shown here is derived from an EMBL/GenBank/DDBJ whole genome shotgun (WGS) entry which is preliminary data.</text>
</comment>
<dbReference type="EMBL" id="BPLR01000660">
    <property type="protein sequence ID" value="GIY96461.1"/>
    <property type="molecule type" value="Genomic_DNA"/>
</dbReference>
<protein>
    <submittedName>
        <fullName evidence="3">Uncharacterized protein</fullName>
    </submittedName>
</protein>
<evidence type="ECO:0000313" key="4">
    <source>
        <dbReference type="Proteomes" id="UP001054945"/>
    </source>
</evidence>
<feature type="transmembrane region" description="Helical" evidence="2">
    <location>
        <begin position="81"/>
        <end position="101"/>
    </location>
</feature>
<evidence type="ECO:0000313" key="3">
    <source>
        <dbReference type="EMBL" id="GIY96461.1"/>
    </source>
</evidence>
<name>A0AAV4XN96_CAEEX</name>
<organism evidence="3 4">
    <name type="scientific">Caerostris extrusa</name>
    <name type="common">Bark spider</name>
    <name type="synonym">Caerostris bankana</name>
    <dbReference type="NCBI Taxonomy" id="172846"/>
    <lineage>
        <taxon>Eukaryota</taxon>
        <taxon>Metazoa</taxon>
        <taxon>Ecdysozoa</taxon>
        <taxon>Arthropoda</taxon>
        <taxon>Chelicerata</taxon>
        <taxon>Arachnida</taxon>
        <taxon>Araneae</taxon>
        <taxon>Araneomorphae</taxon>
        <taxon>Entelegynae</taxon>
        <taxon>Araneoidea</taxon>
        <taxon>Araneidae</taxon>
        <taxon>Caerostris</taxon>
    </lineage>
</organism>
<proteinExistence type="predicted"/>
<feature type="region of interest" description="Disordered" evidence="1">
    <location>
        <begin position="130"/>
        <end position="156"/>
    </location>
</feature>
<sequence length="156" mass="17758">MFTNNEKTVHKLIVLQVCPESSIPAFIFISRLFPRISEKKLLIHFPPPIHLIPQQQNPLSSSERGLHCLPRTTSKTKNHPFPNYIFTASLFCLVHITISILRNPSRATFASLKRVPNHLRKQDNFLSPEIPARHPFKRAGSKHGAKHGIQDKGKAF</sequence>
<dbReference type="Proteomes" id="UP001054945">
    <property type="component" value="Unassembled WGS sequence"/>
</dbReference>
<evidence type="ECO:0000256" key="1">
    <source>
        <dbReference type="SAM" id="MobiDB-lite"/>
    </source>
</evidence>
<dbReference type="AlphaFoldDB" id="A0AAV4XN96"/>
<gene>
    <name evidence="3" type="ORF">CEXT_412841</name>
</gene>
<keyword evidence="2" id="KW-0812">Transmembrane</keyword>
<accession>A0AAV4XN96</accession>
<keyword evidence="2" id="KW-0472">Membrane</keyword>
<keyword evidence="4" id="KW-1185">Reference proteome</keyword>
<feature type="compositionally biased region" description="Basic residues" evidence="1">
    <location>
        <begin position="134"/>
        <end position="146"/>
    </location>
</feature>
<keyword evidence="2" id="KW-1133">Transmembrane helix</keyword>